<dbReference type="OrthoDB" id="14911at2759"/>
<evidence type="ECO:0000256" key="1">
    <source>
        <dbReference type="ARBA" id="ARBA00001913"/>
    </source>
</evidence>
<comment type="cofactor">
    <cofactor evidence="1">
        <name>Ca(2+)</name>
        <dbReference type="ChEBI" id="CHEBI:29108"/>
    </cofactor>
</comment>
<keyword evidence="8" id="KW-0442">Lipid degradation</keyword>
<dbReference type="GO" id="GO:0004630">
    <property type="term" value="F:phospholipase D activity"/>
    <property type="evidence" value="ECO:0007669"/>
    <property type="project" value="UniProtKB-EC"/>
</dbReference>
<dbReference type="Pfam" id="PF00168">
    <property type="entry name" value="C2"/>
    <property type="match status" value="2"/>
</dbReference>
<evidence type="ECO:0000256" key="4">
    <source>
        <dbReference type="ARBA" id="ARBA00022723"/>
    </source>
</evidence>
<dbReference type="InterPro" id="IPR015679">
    <property type="entry name" value="PLipase_D_fam"/>
</dbReference>
<feature type="domain" description="C2" evidence="10">
    <location>
        <begin position="166"/>
        <end position="295"/>
    </location>
</feature>
<dbReference type="AlphaFoldDB" id="A0A3R7PIK3"/>
<feature type="domain" description="PLD phosphodiesterase" evidence="11">
    <location>
        <begin position="794"/>
        <end position="821"/>
    </location>
</feature>
<dbReference type="SUPFAM" id="SSF56024">
    <property type="entry name" value="Phospholipase D/nuclease"/>
    <property type="match status" value="2"/>
</dbReference>
<comment type="similarity">
    <text evidence="2">Belongs to the phospholipase D family. C2-PLD subfamily.</text>
</comment>
<dbReference type="EC" id="3.1.4.4" evidence="3"/>
<dbReference type="CDD" id="cd00030">
    <property type="entry name" value="C2"/>
    <property type="match status" value="1"/>
</dbReference>
<keyword evidence="5" id="KW-0677">Repeat</keyword>
<protein>
    <recommendedName>
        <fullName evidence="3">phospholipase D</fullName>
        <ecNumber evidence="3">3.1.4.4</ecNumber>
    </recommendedName>
</protein>
<dbReference type="PANTHER" id="PTHR18896">
    <property type="entry name" value="PHOSPHOLIPASE D"/>
    <property type="match status" value="1"/>
</dbReference>
<dbReference type="GO" id="GO:0009395">
    <property type="term" value="P:phospholipid catabolic process"/>
    <property type="evidence" value="ECO:0007669"/>
    <property type="project" value="TreeGrafter"/>
</dbReference>
<dbReference type="EMBL" id="QCYY01002073">
    <property type="protein sequence ID" value="ROT73069.1"/>
    <property type="molecule type" value="Genomic_DNA"/>
</dbReference>
<evidence type="ECO:0000256" key="3">
    <source>
        <dbReference type="ARBA" id="ARBA00012027"/>
    </source>
</evidence>
<keyword evidence="7" id="KW-0106">Calcium</keyword>
<dbReference type="Pfam" id="PF00614">
    <property type="entry name" value="PLDc"/>
    <property type="match status" value="1"/>
</dbReference>
<dbReference type="InterPro" id="IPR035892">
    <property type="entry name" value="C2_domain_sf"/>
</dbReference>
<dbReference type="Gene3D" id="2.60.40.150">
    <property type="entry name" value="C2 domain"/>
    <property type="match status" value="2"/>
</dbReference>
<evidence type="ECO:0000256" key="2">
    <source>
        <dbReference type="ARBA" id="ARBA00010683"/>
    </source>
</evidence>
<accession>A0A3R7PIK3</accession>
<dbReference type="SMART" id="SM00239">
    <property type="entry name" value="C2"/>
    <property type="match status" value="2"/>
</dbReference>
<comment type="caution">
    <text evidence="12">The sequence shown here is derived from an EMBL/GenBank/DDBJ whole genome shotgun (WGS) entry which is preliminary data.</text>
</comment>
<evidence type="ECO:0000256" key="5">
    <source>
        <dbReference type="ARBA" id="ARBA00022737"/>
    </source>
</evidence>
<keyword evidence="9" id="KW-0443">Lipid metabolism</keyword>
<dbReference type="Pfam" id="PF12357">
    <property type="entry name" value="PLD_C"/>
    <property type="match status" value="1"/>
</dbReference>
<evidence type="ECO:0000256" key="9">
    <source>
        <dbReference type="ARBA" id="ARBA00023098"/>
    </source>
</evidence>
<dbReference type="Gene3D" id="3.30.870.10">
    <property type="entry name" value="Endonuclease Chain A"/>
    <property type="match status" value="2"/>
</dbReference>
<evidence type="ECO:0000259" key="11">
    <source>
        <dbReference type="PROSITE" id="PS50035"/>
    </source>
</evidence>
<dbReference type="PROSITE" id="PS50035">
    <property type="entry name" value="PLD"/>
    <property type="match status" value="2"/>
</dbReference>
<evidence type="ECO:0000313" key="13">
    <source>
        <dbReference type="Proteomes" id="UP000283509"/>
    </source>
</evidence>
<dbReference type="Proteomes" id="UP000283509">
    <property type="component" value="Unassembled WGS sequence"/>
</dbReference>
<feature type="domain" description="C2" evidence="10">
    <location>
        <begin position="1"/>
        <end position="115"/>
    </location>
</feature>
<keyword evidence="4" id="KW-0479">Metal-binding</keyword>
<dbReference type="SMART" id="SM00155">
    <property type="entry name" value="PLDc"/>
    <property type="match status" value="2"/>
</dbReference>
<dbReference type="GO" id="GO:0046872">
    <property type="term" value="F:metal ion binding"/>
    <property type="evidence" value="ECO:0007669"/>
    <property type="project" value="UniProtKB-KW"/>
</dbReference>
<reference evidence="12 13" key="1">
    <citation type="submission" date="2018-04" db="EMBL/GenBank/DDBJ databases">
        <authorList>
            <person name="Zhang X."/>
            <person name="Yuan J."/>
            <person name="Li F."/>
            <person name="Xiang J."/>
        </authorList>
    </citation>
    <scope>NUCLEOTIDE SEQUENCE [LARGE SCALE GENOMIC DNA]</scope>
    <source>
        <tissue evidence="12">Muscle</tissue>
    </source>
</reference>
<keyword evidence="6" id="KW-0378">Hydrolase</keyword>
<evidence type="ECO:0000313" key="12">
    <source>
        <dbReference type="EMBL" id="ROT73069.1"/>
    </source>
</evidence>
<dbReference type="InterPro" id="IPR001736">
    <property type="entry name" value="PLipase_D/transphosphatidylase"/>
</dbReference>
<feature type="domain" description="PLD phosphodiesterase" evidence="11">
    <location>
        <begin position="480"/>
        <end position="517"/>
    </location>
</feature>
<gene>
    <name evidence="12" type="ORF">C7M84_008512</name>
</gene>
<dbReference type="PANTHER" id="PTHR18896:SF60">
    <property type="entry name" value="PHOSPHOLIPASE D"/>
    <property type="match status" value="1"/>
</dbReference>
<dbReference type="InterPro" id="IPR000008">
    <property type="entry name" value="C2_dom"/>
</dbReference>
<keyword evidence="13" id="KW-1185">Reference proteome</keyword>
<proteinExistence type="inferred from homology"/>
<name>A0A3R7PIK3_PENVA</name>
<dbReference type="SUPFAM" id="SSF49562">
    <property type="entry name" value="C2 domain (Calcium/lipid-binding domain, CaLB)"/>
    <property type="match status" value="2"/>
</dbReference>
<dbReference type="STRING" id="6689.A0A3R7PIK3"/>
<evidence type="ECO:0000256" key="7">
    <source>
        <dbReference type="ARBA" id="ARBA00022837"/>
    </source>
</evidence>
<evidence type="ECO:0000256" key="6">
    <source>
        <dbReference type="ARBA" id="ARBA00022801"/>
    </source>
</evidence>
<dbReference type="InterPro" id="IPR024632">
    <property type="entry name" value="PLipase_D_C"/>
</dbReference>
<reference evidence="12 13" key="2">
    <citation type="submission" date="2019-01" db="EMBL/GenBank/DDBJ databases">
        <title>The decoding of complex shrimp genome reveals the adaptation for benthos swimmer, frequently molting mechanism and breeding impact on genome.</title>
        <authorList>
            <person name="Sun Y."/>
            <person name="Gao Y."/>
            <person name="Yu Y."/>
        </authorList>
    </citation>
    <scope>NUCLEOTIDE SEQUENCE [LARGE SCALE GENOMIC DNA]</scope>
    <source>
        <tissue evidence="12">Muscle</tissue>
    </source>
</reference>
<evidence type="ECO:0000259" key="10">
    <source>
        <dbReference type="PROSITE" id="PS50004"/>
    </source>
</evidence>
<dbReference type="GO" id="GO:0005886">
    <property type="term" value="C:plasma membrane"/>
    <property type="evidence" value="ECO:0007669"/>
    <property type="project" value="TreeGrafter"/>
</dbReference>
<organism evidence="12 13">
    <name type="scientific">Penaeus vannamei</name>
    <name type="common">Whiteleg shrimp</name>
    <name type="synonym">Litopenaeus vannamei</name>
    <dbReference type="NCBI Taxonomy" id="6689"/>
    <lineage>
        <taxon>Eukaryota</taxon>
        <taxon>Metazoa</taxon>
        <taxon>Ecdysozoa</taxon>
        <taxon>Arthropoda</taxon>
        <taxon>Crustacea</taxon>
        <taxon>Multicrustacea</taxon>
        <taxon>Malacostraca</taxon>
        <taxon>Eumalacostraca</taxon>
        <taxon>Eucarida</taxon>
        <taxon>Decapoda</taxon>
        <taxon>Dendrobranchiata</taxon>
        <taxon>Penaeoidea</taxon>
        <taxon>Penaeidae</taxon>
        <taxon>Penaeus</taxon>
    </lineage>
</organism>
<sequence length="948" mass="106690">MVVLCGRLEVVVVEACDLPNLDQNVLRPEDKSDPYCVVEVQGGSGSLHKVGKTFTIDDCLNPKWYYKVSADISQDVAGLRFTVKDKDLLSSETIGSCFLPVHTFIDNSAPHEAELALVNSKGFQAGTLKVTASFVYDRNQPGVTLGDRAWNKASELRDRVSRKLPKYGDSYDSISSFGEMAFLHGILDLKLERANNLPNLDSSILSLSKKDVSDPFVVVSLEDVDGEPWKIATTHVIDNNLNPVWEENFRVDICHDVASITFTVRDKDFLSSEQIGSVSFPVNTLTQENGVHGTFELLRENKNKRAGTLTLSMTYKPKQAVQPSYEVPECLFPLRHDNQVQLYQDTHCPALPIPLTDSYGNAYQPRSTWKDIYTTLMEATQFIYLVGWSISAKIALLRDEGEDNRTLGEILKQKAYEGVRVRLLLWDELTSNDLRKTGAMSTEDEETANFFRGTPVVVVLAPRDRHTKDMFSTKMHFTMLCYTHHQKCVIADSPIPEMPGQKKVVAYVGGLDLTGGRYDNPTHPLFRTLVREHRNDFRNRVFPTLTSANGPREPWHDIHSRVEGPAAHDVLMNFLERWRKQAADQIDTIVPLQQMDGIVMDYQSCAPDRWSVQVFRSINTDSAQFDSTGPPVGLTKKKGRAFDNSLHRAYIHNIRRARRMIYIENQYFMGSSHMWPECRDAKAGNLVPLEIATKIEEKIRDGERFVAYICIPMFPEGKPADKVTQEILHWQLRTMQMMYSRVAAAIKQAGLEAHPQDYLLFLCLGKKEAPEEVPEELVPPEDPSTTLAFTNRRLMIYVHSKMAIFDDEYIIVGSANINDRSLSGNRDTEIATGSYQPMYVGTGGELPRGDVSMFRRALWAEHLGTAAPVDQDPSSVECVRAVRWLAEDALRAFIEPGDAPTPRHMLLYPLQVNPDGTVTPRPDCPTFPDTMGSVMGARSKVFPSTLTT</sequence>
<evidence type="ECO:0000256" key="8">
    <source>
        <dbReference type="ARBA" id="ARBA00022963"/>
    </source>
</evidence>
<dbReference type="PROSITE" id="PS50004">
    <property type="entry name" value="C2"/>
    <property type="match status" value="2"/>
</dbReference>